<accession>A0A2W5Z5R9</accession>
<dbReference type="EMBL" id="QHBU01000142">
    <property type="protein sequence ID" value="PZR80689.1"/>
    <property type="molecule type" value="Genomic_DNA"/>
</dbReference>
<feature type="region of interest" description="Disordered" evidence="1">
    <location>
        <begin position="232"/>
        <end position="251"/>
    </location>
</feature>
<evidence type="ECO:0000256" key="2">
    <source>
        <dbReference type="SAM" id="SignalP"/>
    </source>
</evidence>
<protein>
    <submittedName>
        <fullName evidence="3">Uncharacterized protein</fullName>
    </submittedName>
</protein>
<comment type="caution">
    <text evidence="3">The sequence shown here is derived from an EMBL/GenBank/DDBJ whole genome shotgun (WGS) entry which is preliminary data.</text>
</comment>
<feature type="compositionally biased region" description="Pro residues" evidence="1">
    <location>
        <begin position="237"/>
        <end position="251"/>
    </location>
</feature>
<evidence type="ECO:0000313" key="4">
    <source>
        <dbReference type="Proteomes" id="UP000248724"/>
    </source>
</evidence>
<dbReference type="Proteomes" id="UP000248724">
    <property type="component" value="Unassembled WGS sequence"/>
</dbReference>
<feature type="region of interest" description="Disordered" evidence="1">
    <location>
        <begin position="113"/>
        <end position="132"/>
    </location>
</feature>
<proteinExistence type="predicted"/>
<gene>
    <name evidence="3" type="ORF">DLM65_07520</name>
</gene>
<organism evidence="3 4">
    <name type="scientific">Candidatus Aeolococcus gillhamiae</name>
    <dbReference type="NCBI Taxonomy" id="3127015"/>
    <lineage>
        <taxon>Bacteria</taxon>
        <taxon>Bacillati</taxon>
        <taxon>Candidatus Dormiibacterota</taxon>
        <taxon>Candidatus Dormibacteria</taxon>
        <taxon>Candidatus Aeolococcales</taxon>
        <taxon>Candidatus Aeolococcaceae</taxon>
        <taxon>Candidatus Aeolococcus</taxon>
    </lineage>
</organism>
<feature type="signal peptide" evidence="2">
    <location>
        <begin position="1"/>
        <end position="23"/>
    </location>
</feature>
<dbReference type="AlphaFoldDB" id="A0A2W5Z5R9"/>
<sequence length="251" mass="25428">MRPNRLLPTAAIATLVVAAAAFATVAAPAMHLGAFAAAARPAASPSPHAKAQARCDSFVADLAKRLNTNSDNLKKQVKGAIDDQVAAAVKDGTITQAQADAITKKVDASKGCRDLPSFAGPRGPRSPGRPGMGGLKDILGAAASALKVDPAALQADVMAGKTLQQVAPAGMTQAQFDTAFKAELAKVLDPQVTAKKITAAQEADEIAEAVKVADMLWATPIPHMGGFGKHAFGRPGAPVPGSAPPPAPAIQ</sequence>
<feature type="compositionally biased region" description="Low complexity" evidence="1">
    <location>
        <begin position="120"/>
        <end position="129"/>
    </location>
</feature>
<feature type="chain" id="PRO_5016180431" evidence="2">
    <location>
        <begin position="24"/>
        <end position="251"/>
    </location>
</feature>
<evidence type="ECO:0000313" key="3">
    <source>
        <dbReference type="EMBL" id="PZR80689.1"/>
    </source>
</evidence>
<name>A0A2W5Z5R9_9BACT</name>
<evidence type="ECO:0000256" key="1">
    <source>
        <dbReference type="SAM" id="MobiDB-lite"/>
    </source>
</evidence>
<reference evidence="3 4" key="1">
    <citation type="journal article" date="2017" name="Nature">
        <title>Atmospheric trace gases support primary production in Antarctic desert surface soil.</title>
        <authorList>
            <person name="Ji M."/>
            <person name="Greening C."/>
            <person name="Vanwonterghem I."/>
            <person name="Carere C.R."/>
            <person name="Bay S.K."/>
            <person name="Steen J.A."/>
            <person name="Montgomery K."/>
            <person name="Lines T."/>
            <person name="Beardall J."/>
            <person name="van Dorst J."/>
            <person name="Snape I."/>
            <person name="Stott M.B."/>
            <person name="Hugenholtz P."/>
            <person name="Ferrari B.C."/>
        </authorList>
    </citation>
    <scope>NUCLEOTIDE SEQUENCE [LARGE SCALE GENOMIC DNA]</scope>
    <source>
        <strain evidence="3">RRmetagenome_bin12</strain>
    </source>
</reference>
<keyword evidence="2" id="KW-0732">Signal</keyword>